<evidence type="ECO:0000259" key="3">
    <source>
        <dbReference type="PROSITE" id="PS50110"/>
    </source>
</evidence>
<feature type="domain" description="Response regulatory" evidence="3">
    <location>
        <begin position="1"/>
        <end position="76"/>
    </location>
</feature>
<dbReference type="Pfam" id="PF00072">
    <property type="entry name" value="Response_reg"/>
    <property type="match status" value="1"/>
</dbReference>
<dbReference type="InterPro" id="IPR001789">
    <property type="entry name" value="Sig_transdc_resp-reg_receiver"/>
</dbReference>
<keyword evidence="2" id="KW-0597">Phosphoprotein</keyword>
<dbReference type="EMBL" id="JAVMIP010000002">
    <property type="protein sequence ID" value="MDS3859888.1"/>
    <property type="molecule type" value="Genomic_DNA"/>
</dbReference>
<dbReference type="GO" id="GO:0005829">
    <property type="term" value="C:cytosol"/>
    <property type="evidence" value="ECO:0007669"/>
    <property type="project" value="TreeGrafter"/>
</dbReference>
<evidence type="ECO:0000313" key="5">
    <source>
        <dbReference type="Proteomes" id="UP001268256"/>
    </source>
</evidence>
<reference evidence="5" key="1">
    <citation type="submission" date="2023-07" db="EMBL/GenBank/DDBJ databases">
        <authorList>
            <person name="Luz R."/>
            <person name="Cordeiro R."/>
            <person name="Fonseca A."/>
            <person name="Goncalves V."/>
        </authorList>
    </citation>
    <scope>NUCLEOTIDE SEQUENCE [LARGE SCALE GENOMIC DNA]</scope>
    <source>
        <strain evidence="5">BACA0444</strain>
    </source>
</reference>
<organism evidence="4 5">
    <name type="scientific">Pseudocalidococcus azoricus BACA0444</name>
    <dbReference type="NCBI Taxonomy" id="2918990"/>
    <lineage>
        <taxon>Bacteria</taxon>
        <taxon>Bacillati</taxon>
        <taxon>Cyanobacteriota</taxon>
        <taxon>Cyanophyceae</taxon>
        <taxon>Acaryochloridales</taxon>
        <taxon>Thermosynechococcaceae</taxon>
        <taxon>Pseudocalidococcus</taxon>
        <taxon>Pseudocalidococcus azoricus</taxon>
    </lineage>
</organism>
<dbReference type="PANTHER" id="PTHR48111">
    <property type="entry name" value="REGULATOR OF RPOS"/>
    <property type="match status" value="1"/>
</dbReference>
<accession>A0AAE4JW89</accession>
<dbReference type="Proteomes" id="UP001268256">
    <property type="component" value="Unassembled WGS sequence"/>
</dbReference>
<dbReference type="SUPFAM" id="SSF52172">
    <property type="entry name" value="CheY-like"/>
    <property type="match status" value="1"/>
</dbReference>
<dbReference type="GO" id="GO:0000976">
    <property type="term" value="F:transcription cis-regulatory region binding"/>
    <property type="evidence" value="ECO:0007669"/>
    <property type="project" value="TreeGrafter"/>
</dbReference>
<evidence type="ECO:0000256" key="1">
    <source>
        <dbReference type="ARBA" id="ARBA00023125"/>
    </source>
</evidence>
<keyword evidence="5" id="KW-1185">Reference proteome</keyword>
<dbReference type="InterPro" id="IPR011006">
    <property type="entry name" value="CheY-like_superfamily"/>
</dbReference>
<dbReference type="Gene3D" id="3.40.50.2300">
    <property type="match status" value="1"/>
</dbReference>
<comment type="caution">
    <text evidence="4">The sequence shown here is derived from an EMBL/GenBank/DDBJ whole genome shotgun (WGS) entry which is preliminary data.</text>
</comment>
<gene>
    <name evidence="4" type="ORF">RIF25_03610</name>
</gene>
<dbReference type="GO" id="GO:0006355">
    <property type="term" value="P:regulation of DNA-templated transcription"/>
    <property type="evidence" value="ECO:0007669"/>
    <property type="project" value="TreeGrafter"/>
</dbReference>
<feature type="modified residue" description="4-aspartylphosphate" evidence="2">
    <location>
        <position position="29"/>
    </location>
</feature>
<sequence>MIVDWVQDANQAWNLLNYPWTEYTLAIFDWLLPGLSGIELCQRLRQQNNPLPILILTAKVKLVTGLLAWMPGRMIP</sequence>
<dbReference type="InterPro" id="IPR039420">
    <property type="entry name" value="WalR-like"/>
</dbReference>
<dbReference type="GO" id="GO:0032993">
    <property type="term" value="C:protein-DNA complex"/>
    <property type="evidence" value="ECO:0007669"/>
    <property type="project" value="TreeGrafter"/>
</dbReference>
<protein>
    <submittedName>
        <fullName evidence="4">Response regulator</fullName>
    </submittedName>
</protein>
<dbReference type="PANTHER" id="PTHR48111:SF5">
    <property type="entry name" value="RESPONSE REGULATOR RPPA"/>
    <property type="match status" value="1"/>
</dbReference>
<name>A0AAE4JW89_9CYAN</name>
<evidence type="ECO:0000313" key="4">
    <source>
        <dbReference type="EMBL" id="MDS3859888.1"/>
    </source>
</evidence>
<dbReference type="GO" id="GO:0000156">
    <property type="term" value="F:phosphorelay response regulator activity"/>
    <property type="evidence" value="ECO:0007669"/>
    <property type="project" value="TreeGrafter"/>
</dbReference>
<dbReference type="PROSITE" id="PS50110">
    <property type="entry name" value="RESPONSE_REGULATORY"/>
    <property type="match status" value="1"/>
</dbReference>
<dbReference type="AlphaFoldDB" id="A0AAE4JW89"/>
<proteinExistence type="predicted"/>
<evidence type="ECO:0000256" key="2">
    <source>
        <dbReference type="PROSITE-ProRule" id="PRU00169"/>
    </source>
</evidence>
<keyword evidence="1" id="KW-0238">DNA-binding</keyword>